<gene>
    <name evidence="3" type="ordered locus">Dalk_0715</name>
</gene>
<protein>
    <recommendedName>
        <fullName evidence="5">Lipoprotein</fullName>
    </recommendedName>
</protein>
<reference evidence="3 4" key="1">
    <citation type="journal article" date="2012" name="Environ. Microbiol.">
        <title>The genome sequence of Desulfatibacillum alkenivorans AK-01: a blueprint for anaerobic alkane oxidation.</title>
        <authorList>
            <person name="Callaghan A.V."/>
            <person name="Morris B.E."/>
            <person name="Pereira I.A."/>
            <person name="McInerney M.J."/>
            <person name="Austin R.N."/>
            <person name="Groves J.T."/>
            <person name="Kukor J.J."/>
            <person name="Suflita J.M."/>
            <person name="Young L.Y."/>
            <person name="Zylstra G.J."/>
            <person name="Wawrik B."/>
        </authorList>
    </citation>
    <scope>NUCLEOTIDE SEQUENCE [LARGE SCALE GENOMIC DNA]</scope>
    <source>
        <strain evidence="3 4">AK-01</strain>
    </source>
</reference>
<feature type="signal peptide" evidence="2">
    <location>
        <begin position="1"/>
        <end position="20"/>
    </location>
</feature>
<keyword evidence="4" id="KW-1185">Reference proteome</keyword>
<sequence length="275" mass="30803">MKKYLLFAILCLVMTTSCQSSKSARYVLDNVLYCHFNPNLVVAVDPETPFIAGKQENSTAISANSMSSFTCVNSPWWVFADSGVYGDSDNYMERGVLVELSMLPANSNWEVRTNSLNSFENALMAGSTQMFGHSHDFVVVYSGPPCDEKKIKYLEEQGYKTPGACIELILFRKAGRRTFYSITYFESYEGEHLFFGETPPFREEVIGGETFYSLNEDFSDEFLKRASAAFAVSDIYHLRRLEREAQGAQQPESPSAESSQSPMPEDPASSALQES</sequence>
<proteinExistence type="predicted"/>
<dbReference type="RefSeq" id="WP_012609859.1">
    <property type="nucleotide sequence ID" value="NC_011768.1"/>
</dbReference>
<evidence type="ECO:0000313" key="4">
    <source>
        <dbReference type="Proteomes" id="UP000000739"/>
    </source>
</evidence>
<evidence type="ECO:0000313" key="3">
    <source>
        <dbReference type="EMBL" id="ACL02420.1"/>
    </source>
</evidence>
<accession>B8FJZ2</accession>
<dbReference type="Proteomes" id="UP000000739">
    <property type="component" value="Chromosome"/>
</dbReference>
<dbReference type="AlphaFoldDB" id="B8FJZ2"/>
<organism evidence="3 4">
    <name type="scientific">Desulfatibacillum aliphaticivorans</name>
    <dbReference type="NCBI Taxonomy" id="218208"/>
    <lineage>
        <taxon>Bacteria</taxon>
        <taxon>Pseudomonadati</taxon>
        <taxon>Thermodesulfobacteriota</taxon>
        <taxon>Desulfobacteria</taxon>
        <taxon>Desulfobacterales</taxon>
        <taxon>Desulfatibacillaceae</taxon>
        <taxon>Desulfatibacillum</taxon>
    </lineage>
</organism>
<name>B8FJZ2_DESAL</name>
<evidence type="ECO:0000256" key="2">
    <source>
        <dbReference type="SAM" id="SignalP"/>
    </source>
</evidence>
<evidence type="ECO:0008006" key="5">
    <source>
        <dbReference type="Google" id="ProtNLM"/>
    </source>
</evidence>
<dbReference type="EMBL" id="CP001322">
    <property type="protein sequence ID" value="ACL02420.1"/>
    <property type="molecule type" value="Genomic_DNA"/>
</dbReference>
<dbReference type="KEGG" id="dal:Dalk_0715"/>
<dbReference type="PROSITE" id="PS51257">
    <property type="entry name" value="PROKAR_LIPOPROTEIN"/>
    <property type="match status" value="1"/>
</dbReference>
<feature type="chain" id="PRO_5002871817" description="Lipoprotein" evidence="2">
    <location>
        <begin position="21"/>
        <end position="275"/>
    </location>
</feature>
<dbReference type="HOGENOM" id="CLU_1048573_0_0_7"/>
<keyword evidence="2" id="KW-0732">Signal</keyword>
<evidence type="ECO:0000256" key="1">
    <source>
        <dbReference type="SAM" id="MobiDB-lite"/>
    </source>
</evidence>
<feature type="compositionally biased region" description="Low complexity" evidence="1">
    <location>
        <begin position="248"/>
        <end position="262"/>
    </location>
</feature>
<feature type="region of interest" description="Disordered" evidence="1">
    <location>
        <begin position="242"/>
        <end position="275"/>
    </location>
</feature>